<dbReference type="GO" id="GO:0005886">
    <property type="term" value="C:plasma membrane"/>
    <property type="evidence" value="ECO:0007669"/>
    <property type="project" value="UniProtKB-SubCell"/>
</dbReference>
<dbReference type="AlphaFoldDB" id="A0A0D5LN09"/>
<organism evidence="9 10">
    <name type="scientific">Martelella endophytica</name>
    <dbReference type="NCBI Taxonomy" id="1486262"/>
    <lineage>
        <taxon>Bacteria</taxon>
        <taxon>Pseudomonadati</taxon>
        <taxon>Pseudomonadota</taxon>
        <taxon>Alphaproteobacteria</taxon>
        <taxon>Hyphomicrobiales</taxon>
        <taxon>Aurantimonadaceae</taxon>
        <taxon>Martelella</taxon>
    </lineage>
</organism>
<keyword evidence="4 8" id="KW-1003">Cell membrane</keyword>
<evidence type="ECO:0000256" key="7">
    <source>
        <dbReference type="ARBA" id="ARBA00023136"/>
    </source>
</evidence>
<dbReference type="PANTHER" id="PTHR30269:SF37">
    <property type="entry name" value="MEMBRANE TRANSPORTER PROTEIN"/>
    <property type="match status" value="1"/>
</dbReference>
<evidence type="ECO:0000256" key="5">
    <source>
        <dbReference type="ARBA" id="ARBA00022692"/>
    </source>
</evidence>
<feature type="transmembrane region" description="Helical" evidence="8">
    <location>
        <begin position="82"/>
        <end position="101"/>
    </location>
</feature>
<feature type="transmembrane region" description="Helical" evidence="8">
    <location>
        <begin position="41"/>
        <end position="61"/>
    </location>
</feature>
<evidence type="ECO:0000256" key="4">
    <source>
        <dbReference type="ARBA" id="ARBA00022475"/>
    </source>
</evidence>
<accession>A0A0D5LN09</accession>
<dbReference type="RefSeq" id="WP_045679752.1">
    <property type="nucleotide sequence ID" value="NZ_CP010803.1"/>
</dbReference>
<gene>
    <name evidence="9" type="ORF">TM49_04745</name>
</gene>
<evidence type="ECO:0000256" key="1">
    <source>
        <dbReference type="ARBA" id="ARBA00004651"/>
    </source>
</evidence>
<evidence type="ECO:0000313" key="10">
    <source>
        <dbReference type="Proteomes" id="UP000032611"/>
    </source>
</evidence>
<dbReference type="KEGG" id="mey:TM49_04745"/>
<feature type="transmembrane region" description="Helical" evidence="8">
    <location>
        <begin position="202"/>
        <end position="224"/>
    </location>
</feature>
<dbReference type="PANTHER" id="PTHR30269">
    <property type="entry name" value="TRANSMEMBRANE PROTEIN YFCA"/>
    <property type="match status" value="1"/>
</dbReference>
<evidence type="ECO:0000256" key="2">
    <source>
        <dbReference type="ARBA" id="ARBA00009142"/>
    </source>
</evidence>
<dbReference type="HOGENOM" id="CLU_054750_1_0_5"/>
<dbReference type="EMBL" id="CP010803">
    <property type="protein sequence ID" value="AJY45157.1"/>
    <property type="molecule type" value="Genomic_DNA"/>
</dbReference>
<dbReference type="InterPro" id="IPR002781">
    <property type="entry name" value="TM_pro_TauE-like"/>
</dbReference>
<evidence type="ECO:0000256" key="6">
    <source>
        <dbReference type="ARBA" id="ARBA00022989"/>
    </source>
</evidence>
<keyword evidence="5 8" id="KW-0812">Transmembrane</keyword>
<keyword evidence="6 8" id="KW-1133">Transmembrane helix</keyword>
<dbReference type="OrthoDB" id="9795324at2"/>
<dbReference type="InterPro" id="IPR052017">
    <property type="entry name" value="TSUP"/>
</dbReference>
<feature type="transmembrane region" description="Helical" evidence="8">
    <location>
        <begin position="236"/>
        <end position="255"/>
    </location>
</feature>
<evidence type="ECO:0000256" key="8">
    <source>
        <dbReference type="RuleBase" id="RU363041"/>
    </source>
</evidence>
<sequence>MSFFAEAFAAHSPASLALVAAFACVAGMARGFSGFGGAMIFMPLASLVIGPRVAAPLLMLVDFIGTLPTVPSAFRLGEKRKVLLMVAGASISVPAGAAMLARLDPLVVRWAISVIVVLLLLLLVSGARYRGRLTAPLLVGTGTVAGFFGGLAQIAGPPVVALWLGSDREHHIARANIMLFFTLSGIVSFLSYTAGGLLDLSVLPLVAIVEPAYLLGVIIGMRLFPLARPEVFRVVAYLLIAVAAITGLPATDALFGR</sequence>
<keyword evidence="3" id="KW-0813">Transport</keyword>
<keyword evidence="10" id="KW-1185">Reference proteome</keyword>
<dbReference type="PATRIC" id="fig|1486262.3.peg.968"/>
<feature type="transmembrane region" description="Helical" evidence="8">
    <location>
        <begin position="175"/>
        <end position="195"/>
    </location>
</feature>
<proteinExistence type="inferred from homology"/>
<dbReference type="Proteomes" id="UP000032611">
    <property type="component" value="Chromosome"/>
</dbReference>
<protein>
    <recommendedName>
        <fullName evidence="8">Probable membrane transporter protein</fullName>
    </recommendedName>
</protein>
<feature type="transmembrane region" description="Helical" evidence="8">
    <location>
        <begin position="107"/>
        <end position="125"/>
    </location>
</feature>
<feature type="transmembrane region" description="Helical" evidence="8">
    <location>
        <begin position="137"/>
        <end position="155"/>
    </location>
</feature>
<evidence type="ECO:0000256" key="3">
    <source>
        <dbReference type="ARBA" id="ARBA00022448"/>
    </source>
</evidence>
<reference evidence="9 10" key="1">
    <citation type="journal article" date="2015" name="Genome Announc.">
        <title>Complete genome sequence of Martelella endophytica YC6887, which has antifungal activity associated with a halophyte.</title>
        <authorList>
            <person name="Khan A."/>
            <person name="Khan H."/>
            <person name="Chung E.J."/>
            <person name="Hossain M.T."/>
            <person name="Chung Y.R."/>
        </authorList>
    </citation>
    <scope>NUCLEOTIDE SEQUENCE [LARGE SCALE GENOMIC DNA]</scope>
    <source>
        <strain evidence="9">YC6887</strain>
    </source>
</reference>
<dbReference type="Pfam" id="PF01925">
    <property type="entry name" value="TauE"/>
    <property type="match status" value="1"/>
</dbReference>
<name>A0A0D5LN09_MAREN</name>
<comment type="similarity">
    <text evidence="2 8">Belongs to the 4-toluene sulfonate uptake permease (TSUP) (TC 2.A.102) family.</text>
</comment>
<evidence type="ECO:0000313" key="9">
    <source>
        <dbReference type="EMBL" id="AJY45157.1"/>
    </source>
</evidence>
<comment type="subcellular location">
    <subcellularLocation>
        <location evidence="1 8">Cell membrane</location>
        <topology evidence="1 8">Multi-pass membrane protein</topology>
    </subcellularLocation>
</comment>
<keyword evidence="7 8" id="KW-0472">Membrane</keyword>